<keyword evidence="3" id="KW-0812">Transmembrane</keyword>
<feature type="region of interest" description="Disordered" evidence="2">
    <location>
        <begin position="447"/>
        <end position="552"/>
    </location>
</feature>
<evidence type="ECO:0000259" key="4">
    <source>
        <dbReference type="Pfam" id="PF13519"/>
    </source>
</evidence>
<evidence type="ECO:0000256" key="2">
    <source>
        <dbReference type="SAM" id="MobiDB-lite"/>
    </source>
</evidence>
<feature type="transmembrane region" description="Helical" evidence="3">
    <location>
        <begin position="69"/>
        <end position="92"/>
    </location>
</feature>
<dbReference type="SUPFAM" id="SSF53300">
    <property type="entry name" value="vWA-like"/>
    <property type="match status" value="1"/>
</dbReference>
<organism evidence="5 6">
    <name type="scientific">Chitinophaga jiangningensis</name>
    <dbReference type="NCBI Taxonomy" id="1419482"/>
    <lineage>
        <taxon>Bacteria</taxon>
        <taxon>Pseudomonadati</taxon>
        <taxon>Bacteroidota</taxon>
        <taxon>Chitinophagia</taxon>
        <taxon>Chitinophagales</taxon>
        <taxon>Chitinophagaceae</taxon>
        <taxon>Chitinophaga</taxon>
    </lineage>
</organism>
<evidence type="ECO:0000256" key="1">
    <source>
        <dbReference type="PROSITE-ProRule" id="PRU00339"/>
    </source>
</evidence>
<dbReference type="AlphaFoldDB" id="A0A1M7LMB7"/>
<dbReference type="EMBL" id="FRBL01000011">
    <property type="protein sequence ID" value="SHM79346.1"/>
    <property type="molecule type" value="Genomic_DNA"/>
</dbReference>
<dbReference type="OrthoDB" id="9807628at2"/>
<dbReference type="InterPro" id="IPR036465">
    <property type="entry name" value="vWFA_dom_sf"/>
</dbReference>
<feature type="repeat" description="TPR" evidence="1">
    <location>
        <begin position="403"/>
        <end position="436"/>
    </location>
</feature>
<dbReference type="InterPro" id="IPR002035">
    <property type="entry name" value="VWF_A"/>
</dbReference>
<feature type="compositionally biased region" description="Basic and acidic residues" evidence="2">
    <location>
        <begin position="471"/>
        <end position="538"/>
    </location>
</feature>
<dbReference type="Gene3D" id="3.40.50.410">
    <property type="entry name" value="von Willebrand factor, type A domain"/>
    <property type="match status" value="1"/>
</dbReference>
<dbReference type="PANTHER" id="PTHR22550">
    <property type="entry name" value="SPORE GERMINATION PROTEIN"/>
    <property type="match status" value="1"/>
</dbReference>
<dbReference type="PROSITE" id="PS50005">
    <property type="entry name" value="TPR"/>
    <property type="match status" value="1"/>
</dbReference>
<dbReference type="PANTHER" id="PTHR22550:SF14">
    <property type="entry name" value="VWFA DOMAIN-CONTAINING PROTEIN"/>
    <property type="match status" value="1"/>
</dbReference>
<dbReference type="InterPro" id="IPR050768">
    <property type="entry name" value="UPF0353/GerABKA_families"/>
</dbReference>
<feature type="domain" description="VWFA" evidence="4">
    <location>
        <begin position="106"/>
        <end position="212"/>
    </location>
</feature>
<reference evidence="5 6" key="1">
    <citation type="submission" date="2016-11" db="EMBL/GenBank/DDBJ databases">
        <authorList>
            <person name="Jaros S."/>
            <person name="Januszkiewicz K."/>
            <person name="Wedrychowicz H."/>
        </authorList>
    </citation>
    <scope>NUCLEOTIDE SEQUENCE [LARGE SCALE GENOMIC DNA]</scope>
    <source>
        <strain evidence="5 6">DSM 27406</strain>
    </source>
</reference>
<keyword evidence="1" id="KW-0802">TPR repeat</keyword>
<sequence length="577" mass="64368">MHEWWQHIDLDINWQQFHFLRPKLLHLFEVLGIIVVLLLIGAREPERWKRVIGPVLRPYLFSKGSRWSIVWPLLLLVLGGSAAILGVAGPAWKKTEIPGQKVQAVVLIVLDLTKSMTATDIQPTRLERAKLKISDFLDAHPGARAGLMAYAGTPHLVLPFTSDYSIVKMHAGSLNTFEMPVPGNNTQLLLQEIDTVMRPVLAPSTILLFTDEITASDAIAYTNFLNSSIHRLDVILMSSPEGAPVPGIKNVTSKQDPAVLQQLKNAKLAITPLTLDTTDVGGIAAQIRKNLVFESDKEKSSKDWDDMGYLLILPVMVITLFFARKGWAVHWCLLLLVMSSCSVKSKQASWWYTADYQGQVLYNQHDYTEAETRFKDLPHKAAAAYQAGDYETAAALFALDSSAAGAYNRGLALSKLGRFDEAADAFKVAEGLDPSLSDKVQKSMKLNQHAKYEADSSAAADIKKDAKSKKLKDDKKDEPLKERKPQSKDEQLSSDTKVDKLPTHGDRNTDEVKTNIHRGQESDKMGEPGDTSKQKNDDLQNIILRKPPADPGEFLHKRFILQQKKFYPTVKPGKQTW</sequence>
<dbReference type="Pfam" id="PF13519">
    <property type="entry name" value="VWA_2"/>
    <property type="match status" value="1"/>
</dbReference>
<evidence type="ECO:0000313" key="5">
    <source>
        <dbReference type="EMBL" id="SHM79346.1"/>
    </source>
</evidence>
<dbReference type="InterPro" id="IPR011990">
    <property type="entry name" value="TPR-like_helical_dom_sf"/>
</dbReference>
<evidence type="ECO:0000313" key="6">
    <source>
        <dbReference type="Proteomes" id="UP000184420"/>
    </source>
</evidence>
<gene>
    <name evidence="5" type="ORF">SAMN05444266_11144</name>
</gene>
<keyword evidence="6" id="KW-1185">Reference proteome</keyword>
<accession>A0A1M7LMB7</accession>
<keyword evidence="3" id="KW-1133">Transmembrane helix</keyword>
<dbReference type="SUPFAM" id="SSF48452">
    <property type="entry name" value="TPR-like"/>
    <property type="match status" value="1"/>
</dbReference>
<dbReference type="Proteomes" id="UP000184420">
    <property type="component" value="Unassembled WGS sequence"/>
</dbReference>
<protein>
    <submittedName>
        <fullName evidence="5">Ca-activated chloride channel family protein</fullName>
    </submittedName>
</protein>
<dbReference type="RefSeq" id="WP_073086609.1">
    <property type="nucleotide sequence ID" value="NZ_FRBL01000011.1"/>
</dbReference>
<proteinExistence type="predicted"/>
<dbReference type="InterPro" id="IPR019734">
    <property type="entry name" value="TPR_rpt"/>
</dbReference>
<dbReference type="STRING" id="1419482.SAMN05444266_11144"/>
<name>A0A1M7LMB7_9BACT</name>
<keyword evidence="3" id="KW-0472">Membrane</keyword>
<feature type="transmembrane region" description="Helical" evidence="3">
    <location>
        <begin position="24"/>
        <end position="42"/>
    </location>
</feature>
<dbReference type="Gene3D" id="1.25.40.10">
    <property type="entry name" value="Tetratricopeptide repeat domain"/>
    <property type="match status" value="1"/>
</dbReference>
<evidence type="ECO:0000256" key="3">
    <source>
        <dbReference type="SAM" id="Phobius"/>
    </source>
</evidence>